<accession>X6P5F9</accession>
<dbReference type="InterPro" id="IPR036322">
    <property type="entry name" value="WD40_repeat_dom_sf"/>
</dbReference>
<protein>
    <submittedName>
        <fullName evidence="3">Small G-beta protein GPB</fullName>
    </submittedName>
</protein>
<evidence type="ECO:0000313" key="4">
    <source>
        <dbReference type="Proteomes" id="UP000023152"/>
    </source>
</evidence>
<proteinExistence type="predicted"/>
<dbReference type="InterPro" id="IPR015943">
    <property type="entry name" value="WD40/YVTN_repeat-like_dom_sf"/>
</dbReference>
<comment type="caution">
    <text evidence="3">The sequence shown here is derived from an EMBL/GenBank/DDBJ whole genome shotgun (WGS) entry which is preliminary data.</text>
</comment>
<evidence type="ECO:0000256" key="1">
    <source>
        <dbReference type="ARBA" id="ARBA00022574"/>
    </source>
</evidence>
<organism evidence="3 4">
    <name type="scientific">Reticulomyxa filosa</name>
    <dbReference type="NCBI Taxonomy" id="46433"/>
    <lineage>
        <taxon>Eukaryota</taxon>
        <taxon>Sar</taxon>
        <taxon>Rhizaria</taxon>
        <taxon>Retaria</taxon>
        <taxon>Foraminifera</taxon>
        <taxon>Monothalamids</taxon>
        <taxon>Reticulomyxidae</taxon>
        <taxon>Reticulomyxa</taxon>
    </lineage>
</organism>
<dbReference type="EMBL" id="ASPP01003413">
    <property type="protein sequence ID" value="ETO33406.1"/>
    <property type="molecule type" value="Genomic_DNA"/>
</dbReference>
<gene>
    <name evidence="3" type="ORF">RFI_03700</name>
</gene>
<evidence type="ECO:0000313" key="3">
    <source>
        <dbReference type="EMBL" id="ETO33406.1"/>
    </source>
</evidence>
<name>X6P5F9_RETFI</name>
<dbReference type="InterPro" id="IPR019775">
    <property type="entry name" value="WD40_repeat_CS"/>
</dbReference>
<dbReference type="InterPro" id="IPR001680">
    <property type="entry name" value="WD40_rpt"/>
</dbReference>
<dbReference type="AlphaFoldDB" id="X6P5F9"/>
<sequence>TIRLWDIRMKKETKIFKGHIKDVTAVEYLPFVKNSINTVNKIRVDSDNTICSVSLDKTIRFWDIQMNKELYIIQRHAPILCFQILLFNNKERNETNNSNEKVYNHFLKQFFVICKF</sequence>
<dbReference type="Proteomes" id="UP000023152">
    <property type="component" value="Unassembled WGS sequence"/>
</dbReference>
<feature type="non-terminal residue" evidence="3">
    <location>
        <position position="1"/>
    </location>
</feature>
<reference evidence="3 4" key="1">
    <citation type="journal article" date="2013" name="Curr. Biol.">
        <title>The Genome of the Foraminiferan Reticulomyxa filosa.</title>
        <authorList>
            <person name="Glockner G."/>
            <person name="Hulsmann N."/>
            <person name="Schleicher M."/>
            <person name="Noegel A.A."/>
            <person name="Eichinger L."/>
            <person name="Gallinger C."/>
            <person name="Pawlowski J."/>
            <person name="Sierra R."/>
            <person name="Euteneuer U."/>
            <person name="Pillet L."/>
            <person name="Moustafa A."/>
            <person name="Platzer M."/>
            <person name="Groth M."/>
            <person name="Szafranski K."/>
            <person name="Schliwa M."/>
        </authorList>
    </citation>
    <scope>NUCLEOTIDE SEQUENCE [LARGE SCALE GENOMIC DNA]</scope>
</reference>
<evidence type="ECO:0000256" key="2">
    <source>
        <dbReference type="ARBA" id="ARBA00022737"/>
    </source>
</evidence>
<dbReference type="PROSITE" id="PS00678">
    <property type="entry name" value="WD_REPEATS_1"/>
    <property type="match status" value="1"/>
</dbReference>
<keyword evidence="2" id="KW-0677">Repeat</keyword>
<dbReference type="SUPFAM" id="SSF50978">
    <property type="entry name" value="WD40 repeat-like"/>
    <property type="match status" value="1"/>
</dbReference>
<dbReference type="SMART" id="SM00320">
    <property type="entry name" value="WD40"/>
    <property type="match status" value="1"/>
</dbReference>
<dbReference type="Gene3D" id="2.130.10.10">
    <property type="entry name" value="YVTN repeat-like/Quinoprotein amine dehydrogenase"/>
    <property type="match status" value="1"/>
</dbReference>
<keyword evidence="4" id="KW-1185">Reference proteome</keyword>
<keyword evidence="1" id="KW-0853">WD repeat</keyword>